<dbReference type="Proteomes" id="UP000824120">
    <property type="component" value="Unassembled WGS sequence"/>
</dbReference>
<reference evidence="1" key="1">
    <citation type="submission" date="2020-09" db="EMBL/GenBank/DDBJ databases">
        <title>De no assembly of potato wild relative species, Solanum commersonii.</title>
        <authorList>
            <person name="Cho K."/>
        </authorList>
    </citation>
    <scope>NUCLEOTIDE SEQUENCE</scope>
    <source>
        <strain evidence="1">LZ3.2</strain>
        <tissue evidence="1">Leaf</tissue>
    </source>
</reference>
<proteinExistence type="predicted"/>
<gene>
    <name evidence="1" type="ORF">H5410_064375</name>
</gene>
<dbReference type="AlphaFoldDB" id="A0A9J5VZT7"/>
<dbReference type="EMBL" id="JACXVP010000080">
    <property type="protein sequence ID" value="KAG5568607.1"/>
    <property type="molecule type" value="Genomic_DNA"/>
</dbReference>
<accession>A0A9J5VZT7</accession>
<protein>
    <submittedName>
        <fullName evidence="1">Uncharacterized protein</fullName>
    </submittedName>
</protein>
<organism evidence="1 2">
    <name type="scientific">Solanum commersonii</name>
    <name type="common">Commerson's wild potato</name>
    <name type="synonym">Commerson's nightshade</name>
    <dbReference type="NCBI Taxonomy" id="4109"/>
    <lineage>
        <taxon>Eukaryota</taxon>
        <taxon>Viridiplantae</taxon>
        <taxon>Streptophyta</taxon>
        <taxon>Embryophyta</taxon>
        <taxon>Tracheophyta</taxon>
        <taxon>Spermatophyta</taxon>
        <taxon>Magnoliopsida</taxon>
        <taxon>eudicotyledons</taxon>
        <taxon>Gunneridae</taxon>
        <taxon>Pentapetalae</taxon>
        <taxon>asterids</taxon>
        <taxon>lamiids</taxon>
        <taxon>Solanales</taxon>
        <taxon>Solanaceae</taxon>
        <taxon>Solanoideae</taxon>
        <taxon>Solaneae</taxon>
        <taxon>Solanum</taxon>
    </lineage>
</organism>
<evidence type="ECO:0000313" key="2">
    <source>
        <dbReference type="Proteomes" id="UP000824120"/>
    </source>
</evidence>
<evidence type="ECO:0000313" key="1">
    <source>
        <dbReference type="EMBL" id="KAG5568607.1"/>
    </source>
</evidence>
<name>A0A9J5VZT7_SOLCO</name>
<comment type="caution">
    <text evidence="1">The sequence shown here is derived from an EMBL/GenBank/DDBJ whole genome shotgun (WGS) entry which is preliminary data.</text>
</comment>
<keyword evidence="2" id="KW-1185">Reference proteome</keyword>
<sequence length="91" mass="10491">MRGMATWAIRSSFTPEESTQIWLKKWLGDKGIIYGMGSRSDLCQSELQNLHVHWQRLRQKKLLNQTIEQIKEQALNLARRPTASHSSKGGQ</sequence>